<name>A0A3B0WZ91_9ZZZZ</name>
<dbReference type="EMBL" id="UOFF01000448">
    <property type="protein sequence ID" value="VAW57740.1"/>
    <property type="molecule type" value="Genomic_DNA"/>
</dbReference>
<evidence type="ECO:0008006" key="2">
    <source>
        <dbReference type="Google" id="ProtNLM"/>
    </source>
</evidence>
<proteinExistence type="predicted"/>
<sequence>MDTDLKKELDVLVALRKVISGMIRDITPEPGMKHPLSDATLEDVKQGFLLIAAREKEISEALGKPSLHRPVYKGDKPKTNVIKMYGLKKSKDKPKDKS</sequence>
<organism evidence="1">
    <name type="scientific">hydrothermal vent metagenome</name>
    <dbReference type="NCBI Taxonomy" id="652676"/>
    <lineage>
        <taxon>unclassified sequences</taxon>
        <taxon>metagenomes</taxon>
        <taxon>ecological metagenomes</taxon>
    </lineage>
</organism>
<evidence type="ECO:0000313" key="1">
    <source>
        <dbReference type="EMBL" id="VAW57740.1"/>
    </source>
</evidence>
<protein>
    <recommendedName>
        <fullName evidence="2">Segregation and condensation protein A</fullName>
    </recommendedName>
</protein>
<gene>
    <name evidence="1" type="ORF">MNBD_GAMMA07-274</name>
</gene>
<accession>A0A3B0WZ91</accession>
<reference evidence="1" key="1">
    <citation type="submission" date="2018-06" db="EMBL/GenBank/DDBJ databases">
        <authorList>
            <person name="Zhirakovskaya E."/>
        </authorList>
    </citation>
    <scope>NUCLEOTIDE SEQUENCE</scope>
</reference>
<dbReference type="AlphaFoldDB" id="A0A3B0WZ91"/>